<dbReference type="GO" id="GO:0006508">
    <property type="term" value="P:proteolysis"/>
    <property type="evidence" value="ECO:0007669"/>
    <property type="project" value="InterPro"/>
</dbReference>
<evidence type="ECO:0000313" key="6">
    <source>
        <dbReference type="Proteomes" id="UP000008672"/>
    </source>
</evidence>
<reference evidence="5" key="2">
    <citation type="submission" date="2025-08" db="UniProtKB">
        <authorList>
            <consortium name="Ensembl"/>
        </authorList>
    </citation>
    <scope>IDENTIFICATION</scope>
</reference>
<evidence type="ECO:0000259" key="3">
    <source>
        <dbReference type="PROSITE" id="PS50207"/>
    </source>
</evidence>
<evidence type="ECO:0000313" key="5">
    <source>
        <dbReference type="Ensembl" id="ENSLACP00000014331.1"/>
    </source>
</evidence>
<dbReference type="AlphaFoldDB" id="H3AXG0"/>
<dbReference type="PANTHER" id="PTHR22576:SF41">
    <property type="entry name" value="CASPASE 14, APOPTOSIS-RELATED CYSTEINE PEPTIDASE"/>
    <property type="match status" value="1"/>
</dbReference>
<keyword evidence="6" id="KW-1185">Reference proteome</keyword>
<dbReference type="PANTHER" id="PTHR22576">
    <property type="entry name" value="MUCOSA ASSOCIATED LYMPHOID TISSUE LYMPHOMA TRANSLOCATION PROTEIN 1/PARACASPASE"/>
    <property type="match status" value="1"/>
</dbReference>
<dbReference type="Proteomes" id="UP000008672">
    <property type="component" value="Unassembled WGS sequence"/>
</dbReference>
<dbReference type="HOGENOM" id="CLU_036904_2_0_1"/>
<dbReference type="InterPro" id="IPR011600">
    <property type="entry name" value="Pept_C14_caspase"/>
</dbReference>
<dbReference type="InterPro" id="IPR052039">
    <property type="entry name" value="Caspase-related_regulators"/>
</dbReference>
<organism evidence="5 6">
    <name type="scientific">Latimeria chalumnae</name>
    <name type="common">Coelacanth</name>
    <dbReference type="NCBI Taxonomy" id="7897"/>
    <lineage>
        <taxon>Eukaryota</taxon>
        <taxon>Metazoa</taxon>
        <taxon>Chordata</taxon>
        <taxon>Craniata</taxon>
        <taxon>Vertebrata</taxon>
        <taxon>Euteleostomi</taxon>
        <taxon>Coelacanthiformes</taxon>
        <taxon>Coelacanthidae</taxon>
        <taxon>Latimeria</taxon>
    </lineage>
</organism>
<dbReference type="Gene3D" id="3.40.50.1460">
    <property type="match status" value="1"/>
</dbReference>
<evidence type="ECO:0008006" key="7">
    <source>
        <dbReference type="Google" id="ProtNLM"/>
    </source>
</evidence>
<dbReference type="SMART" id="SM00115">
    <property type="entry name" value="CASc"/>
    <property type="match status" value="1"/>
</dbReference>
<comment type="similarity">
    <text evidence="1 2">Belongs to the peptidase C14A family.</text>
</comment>
<protein>
    <recommendedName>
        <fullName evidence="7">Caspase 3</fullName>
    </recommendedName>
</protein>
<dbReference type="PROSITE" id="PS50207">
    <property type="entry name" value="CASPASE_P10"/>
    <property type="match status" value="1"/>
</dbReference>
<dbReference type="PRINTS" id="PR00376">
    <property type="entry name" value="IL1BCENZYME"/>
</dbReference>
<evidence type="ECO:0000256" key="2">
    <source>
        <dbReference type="RuleBase" id="RU003971"/>
    </source>
</evidence>
<proteinExistence type="inferred from homology"/>
<dbReference type="OMA" id="WESMFLK"/>
<feature type="domain" description="Caspase family p10" evidence="3">
    <location>
        <begin position="156"/>
        <end position="238"/>
    </location>
</feature>
<dbReference type="InParanoid" id="H3AXG0"/>
<dbReference type="InterPro" id="IPR015917">
    <property type="entry name" value="Pept_C14A"/>
</dbReference>
<dbReference type="EMBL" id="AFYH01156128">
    <property type="status" value="NOT_ANNOTATED_CDS"/>
    <property type="molecule type" value="Genomic_DNA"/>
</dbReference>
<dbReference type="EMBL" id="AFYH01156127">
    <property type="status" value="NOT_ANNOTATED_CDS"/>
    <property type="molecule type" value="Genomic_DNA"/>
</dbReference>
<dbReference type="GO" id="GO:0004197">
    <property type="term" value="F:cysteine-type endopeptidase activity"/>
    <property type="evidence" value="ECO:0007669"/>
    <property type="project" value="InterPro"/>
</dbReference>
<feature type="domain" description="Caspase family p20" evidence="4">
    <location>
        <begin position="5"/>
        <end position="128"/>
    </location>
</feature>
<gene>
    <name evidence="5" type="primary">LOC102367521</name>
</gene>
<dbReference type="InterPro" id="IPR002138">
    <property type="entry name" value="Pept_C14_p10"/>
</dbReference>
<dbReference type="InterPro" id="IPR001309">
    <property type="entry name" value="Pept_C14_p20"/>
</dbReference>
<evidence type="ECO:0000256" key="1">
    <source>
        <dbReference type="ARBA" id="ARBA00010134"/>
    </source>
</evidence>
<dbReference type="FunFam" id="3.40.50.1460:FF:000024">
    <property type="entry name" value="Caspase 21"/>
    <property type="match status" value="1"/>
</dbReference>
<accession>H3AXG0</accession>
<dbReference type="eggNOG" id="KOG3573">
    <property type="taxonomic scope" value="Eukaryota"/>
</dbReference>
<dbReference type="Pfam" id="PF00656">
    <property type="entry name" value="Peptidase_C14"/>
    <property type="match status" value="1"/>
</dbReference>
<name>H3AXG0_LATCH</name>
<sequence length="253" mass="28597">NSTPKANRALLIAVTDFHHRSGLSARKGARKDIDRLFKILSKLNYKVTLLYDPTAKEILDAYREVCRKQHGEYFFSVISSHGEEGLIFGQDGNPVKTADIFSMFTPRSCPMLSGKSKMFFIQACRGNALDDGVQLETDSILQQDNDFSQYFSIPEDTIVMYATSPGYAAFLHPLGSVFLQTLCNLLEGEERHLELTRFLTRINYHVAFDFEAKGKNYKGKKEMPCIVSRMVQDAYPFLKGGRADQTPKKPSTK</sequence>
<dbReference type="STRING" id="7897.ENSLACP00000014331"/>
<dbReference type="GeneTree" id="ENSGT00940000164699"/>
<dbReference type="Bgee" id="ENSLACG00000012611">
    <property type="expression patterns" value="Expressed in pectoral fin and 2 other cell types or tissues"/>
</dbReference>
<dbReference type="PROSITE" id="PS50208">
    <property type="entry name" value="CASPASE_P20"/>
    <property type="match status" value="1"/>
</dbReference>
<reference evidence="6" key="1">
    <citation type="submission" date="2011-08" db="EMBL/GenBank/DDBJ databases">
        <title>The draft genome of Latimeria chalumnae.</title>
        <authorList>
            <person name="Di Palma F."/>
            <person name="Alfoldi J."/>
            <person name="Johnson J."/>
            <person name="Berlin A."/>
            <person name="Gnerre S."/>
            <person name="Jaffe D."/>
            <person name="MacCallum I."/>
            <person name="Young S."/>
            <person name="Walker B.J."/>
            <person name="Lander E."/>
            <person name="Lindblad-Toh K."/>
        </authorList>
    </citation>
    <scope>NUCLEOTIDE SEQUENCE [LARGE SCALE GENOMIC DNA]</scope>
    <source>
        <strain evidence="6">Wild caught</strain>
    </source>
</reference>
<dbReference type="InterPro" id="IPR029030">
    <property type="entry name" value="Caspase-like_dom_sf"/>
</dbReference>
<dbReference type="SUPFAM" id="SSF52129">
    <property type="entry name" value="Caspase-like"/>
    <property type="match status" value="1"/>
</dbReference>
<dbReference type="Ensembl" id="ENSLACT00000014431.1">
    <property type="protein sequence ID" value="ENSLACP00000014331.1"/>
    <property type="gene ID" value="ENSLACG00000012611.1"/>
</dbReference>
<evidence type="ECO:0000259" key="4">
    <source>
        <dbReference type="PROSITE" id="PS50208"/>
    </source>
</evidence>
<reference evidence="5" key="3">
    <citation type="submission" date="2025-09" db="UniProtKB">
        <authorList>
            <consortium name="Ensembl"/>
        </authorList>
    </citation>
    <scope>IDENTIFICATION</scope>
</reference>